<keyword evidence="6" id="KW-0479">Metal-binding</keyword>
<comment type="subcellular location">
    <subcellularLocation>
        <location evidence="2">Secreted</location>
    </subcellularLocation>
</comment>
<dbReference type="RefSeq" id="WP_136403763.1">
    <property type="nucleotide sequence ID" value="NZ_SSNZ01000007.1"/>
</dbReference>
<keyword evidence="5" id="KW-0645">Protease</keyword>
<dbReference type="NCBIfam" id="TIGR04183">
    <property type="entry name" value="Por_Secre_tail"/>
    <property type="match status" value="1"/>
</dbReference>
<keyword evidence="4" id="KW-0964">Secreted</keyword>
<dbReference type="Pfam" id="PF07504">
    <property type="entry name" value="FTP"/>
    <property type="match status" value="1"/>
</dbReference>
<evidence type="ECO:0000313" key="17">
    <source>
        <dbReference type="Proteomes" id="UP000307507"/>
    </source>
</evidence>
<keyword evidence="10" id="KW-0482">Metalloprotease</keyword>
<dbReference type="NCBIfam" id="NF038113">
    <property type="entry name" value="T9SSA_dep_M36"/>
    <property type="match status" value="1"/>
</dbReference>
<keyword evidence="7 12" id="KW-0732">Signal</keyword>
<accession>A0A4S3ZSW1</accession>
<feature type="domain" description="PA" evidence="13">
    <location>
        <begin position="460"/>
        <end position="540"/>
    </location>
</feature>
<dbReference type="GO" id="GO:0006508">
    <property type="term" value="P:proteolysis"/>
    <property type="evidence" value="ECO:0007669"/>
    <property type="project" value="UniProtKB-KW"/>
</dbReference>
<dbReference type="Proteomes" id="UP000307507">
    <property type="component" value="Unassembled WGS sequence"/>
</dbReference>
<dbReference type="AlphaFoldDB" id="A0A4S3ZSW1"/>
<evidence type="ECO:0000256" key="6">
    <source>
        <dbReference type="ARBA" id="ARBA00022723"/>
    </source>
</evidence>
<dbReference type="InterPro" id="IPR027268">
    <property type="entry name" value="Peptidase_M4/M1_CTD_sf"/>
</dbReference>
<evidence type="ECO:0000259" key="13">
    <source>
        <dbReference type="Pfam" id="PF02225"/>
    </source>
</evidence>
<dbReference type="GO" id="GO:0008270">
    <property type="term" value="F:zinc ion binding"/>
    <property type="evidence" value="ECO:0007669"/>
    <property type="project" value="InterPro"/>
</dbReference>
<dbReference type="InterPro" id="IPR050371">
    <property type="entry name" value="Fungal_virulence_M36"/>
</dbReference>
<comment type="similarity">
    <text evidence="3">Belongs to the peptidase M36 family.</text>
</comment>
<keyword evidence="17" id="KW-1185">Reference proteome</keyword>
<dbReference type="Pfam" id="PF02128">
    <property type="entry name" value="Peptidase_M36"/>
    <property type="match status" value="1"/>
</dbReference>
<evidence type="ECO:0000256" key="1">
    <source>
        <dbReference type="ARBA" id="ARBA00001947"/>
    </source>
</evidence>
<dbReference type="PANTHER" id="PTHR33478">
    <property type="entry name" value="EXTRACELLULAR METALLOPROTEINASE MEP"/>
    <property type="match status" value="1"/>
</dbReference>
<dbReference type="Gene3D" id="3.50.30.30">
    <property type="match status" value="1"/>
</dbReference>
<sequence>MKKTTLMMLLLAGSAGFAQSQNEQIQRYLTNNHQKLGLSRQDIADWFVESEASSSTTNINNYYVKQRYKGIEIFNAVTNFSVKNGEVINVGNRFIADVAAKINTQTPVLSVTDGLLKAQTHLKVPAFSSQIATKISDKEYKLTNGTLTDDPVSAELVFQQMEDASLRLAWDYTFYTSDYKHLWSVRIDAVNGAMLENFDLVLSCNFGDANHKEHNHTMNFSSKAFKDASALAQVQGGSYRVYPYNVESPNHGNRELLVSPHNALASPYEWHDTNGVAGPEFTTTRGNNVWAKEDIAGNNATTGASPNGGLSLTFDFPYGGTGVAASTYTSAATTNLFYMNNIMHDIMYQYGFNEANGNFQQNNYGRGGTVTFNGDPVLADAQDGSGTNNANFSTPVDGQSPRMQMYLWNVGPRPNFFRINSPASLAGAYFAVDNNFTSGHVAVPAAPAGITADLALFDDGVPDNADACTAAINGAQLAGKIVLVRRGSCDFVNKVMFAQNAGAVAVIVVNNLDEYMVMGGANAGITIPAILVSQSVGNAIIAGMQSGAVNTTLSYEAVNFVNSDGDFDNGVISHEYGHGISSRLTGGPAAANCLTSTEQMGEGWSDFFAYLLQIKAGDSPVAGKGIATFLAGQPTNGVGIRQYKYSTDFGINPLTYGDTNGLSYTDQNGTLRVDVHAVGTVWATMLWDLTWAYINKYGYDPNIYTGTGGNNKVLRLIIDALKLQPCNPSFVSGRDAIIAADQATTGGQNYCMIWDVFARRGLGVHASAGMNSGVAAINDQVEDFTTPPQGPNCTMAVDYFENKDMIKVYPNPSNGTFNVFIGNYTGKVSLQVFDINGRNVYSQKVEDFNVEKTINLKGLQSGMYILKVEGDNLNHTQKVILN</sequence>
<evidence type="ECO:0000256" key="4">
    <source>
        <dbReference type="ARBA" id="ARBA00022525"/>
    </source>
</evidence>
<keyword evidence="9" id="KW-0862">Zinc</keyword>
<evidence type="ECO:0000259" key="14">
    <source>
        <dbReference type="Pfam" id="PF07504"/>
    </source>
</evidence>
<evidence type="ECO:0000259" key="15">
    <source>
        <dbReference type="Pfam" id="PF18962"/>
    </source>
</evidence>
<organism evidence="16 17">
    <name type="scientific">Flavobacterium supellecticarium</name>
    <dbReference type="NCBI Taxonomy" id="2565924"/>
    <lineage>
        <taxon>Bacteria</taxon>
        <taxon>Pseudomonadati</taxon>
        <taxon>Bacteroidota</taxon>
        <taxon>Flavobacteriia</taxon>
        <taxon>Flavobacteriales</taxon>
        <taxon>Flavobacteriaceae</taxon>
        <taxon>Flavobacterium</taxon>
    </lineage>
</organism>
<dbReference type="CDD" id="cd04818">
    <property type="entry name" value="PA_subtilisin_1"/>
    <property type="match status" value="1"/>
</dbReference>
<evidence type="ECO:0000256" key="8">
    <source>
        <dbReference type="ARBA" id="ARBA00022801"/>
    </source>
</evidence>
<keyword evidence="11" id="KW-0865">Zymogen</keyword>
<dbReference type="PANTHER" id="PTHR33478:SF1">
    <property type="entry name" value="EXTRACELLULAR METALLOPROTEINASE MEP"/>
    <property type="match status" value="1"/>
</dbReference>
<dbReference type="Pfam" id="PF18962">
    <property type="entry name" value="Por_Secre_tail"/>
    <property type="match status" value="1"/>
</dbReference>
<proteinExistence type="inferred from homology"/>
<dbReference type="Gene3D" id="3.10.170.10">
    <property type="match status" value="1"/>
</dbReference>
<feature type="chain" id="PRO_5020795619" evidence="12">
    <location>
        <begin position="21"/>
        <end position="882"/>
    </location>
</feature>
<evidence type="ECO:0000256" key="10">
    <source>
        <dbReference type="ARBA" id="ARBA00023049"/>
    </source>
</evidence>
<dbReference type="EMBL" id="SSNZ01000007">
    <property type="protein sequence ID" value="THF48770.1"/>
    <property type="molecule type" value="Genomic_DNA"/>
</dbReference>
<name>A0A4S3ZSW1_9FLAO</name>
<feature type="signal peptide" evidence="12">
    <location>
        <begin position="1"/>
        <end position="20"/>
    </location>
</feature>
<evidence type="ECO:0000313" key="16">
    <source>
        <dbReference type="EMBL" id="THF48770.1"/>
    </source>
</evidence>
<dbReference type="OrthoDB" id="5377264at2"/>
<evidence type="ECO:0000256" key="9">
    <source>
        <dbReference type="ARBA" id="ARBA00022833"/>
    </source>
</evidence>
<dbReference type="GO" id="GO:0005615">
    <property type="term" value="C:extracellular space"/>
    <property type="evidence" value="ECO:0007669"/>
    <property type="project" value="InterPro"/>
</dbReference>
<dbReference type="InterPro" id="IPR026444">
    <property type="entry name" value="Secre_tail"/>
</dbReference>
<comment type="cofactor">
    <cofactor evidence="1">
        <name>Zn(2+)</name>
        <dbReference type="ChEBI" id="CHEBI:29105"/>
    </cofactor>
</comment>
<evidence type="ECO:0000256" key="5">
    <source>
        <dbReference type="ARBA" id="ARBA00022670"/>
    </source>
</evidence>
<feature type="domain" description="Secretion system C-terminal sorting" evidence="15">
    <location>
        <begin position="808"/>
        <end position="880"/>
    </location>
</feature>
<evidence type="ECO:0000256" key="12">
    <source>
        <dbReference type="SAM" id="SignalP"/>
    </source>
</evidence>
<dbReference type="Pfam" id="PF02225">
    <property type="entry name" value="PA"/>
    <property type="match status" value="1"/>
</dbReference>
<keyword evidence="8" id="KW-0378">Hydrolase</keyword>
<evidence type="ECO:0000256" key="3">
    <source>
        <dbReference type="ARBA" id="ARBA00006006"/>
    </source>
</evidence>
<dbReference type="SUPFAM" id="SSF55486">
    <property type="entry name" value="Metalloproteases ('zincins'), catalytic domain"/>
    <property type="match status" value="1"/>
</dbReference>
<dbReference type="CDD" id="cd09596">
    <property type="entry name" value="M36"/>
    <property type="match status" value="1"/>
</dbReference>
<dbReference type="GO" id="GO:0004222">
    <property type="term" value="F:metalloendopeptidase activity"/>
    <property type="evidence" value="ECO:0007669"/>
    <property type="project" value="InterPro"/>
</dbReference>
<dbReference type="InterPro" id="IPR046450">
    <property type="entry name" value="PA_dom_sf"/>
</dbReference>
<evidence type="ECO:0000256" key="11">
    <source>
        <dbReference type="ARBA" id="ARBA00023145"/>
    </source>
</evidence>
<gene>
    <name evidence="16" type="ORF">E6C50_13540</name>
</gene>
<dbReference type="InterPro" id="IPR003137">
    <property type="entry name" value="PA_domain"/>
</dbReference>
<feature type="domain" description="FTP" evidence="14">
    <location>
        <begin position="61"/>
        <end position="94"/>
    </location>
</feature>
<protein>
    <submittedName>
        <fullName evidence="16">T9SS type A sorting domain-containing protein</fullName>
    </submittedName>
</protein>
<reference evidence="16 17" key="1">
    <citation type="submission" date="2019-04" db="EMBL/GenBank/DDBJ databases">
        <title>Flavobacterium sp. nov. isolated from construction timber.</title>
        <authorList>
            <person name="Lin S.-Y."/>
            <person name="Chang C.-T."/>
            <person name="Young C.-C."/>
        </authorList>
    </citation>
    <scope>NUCLEOTIDE SEQUENCE [LARGE SCALE GENOMIC DNA]</scope>
    <source>
        <strain evidence="16 17">CC-CTC003</strain>
    </source>
</reference>
<comment type="caution">
    <text evidence="16">The sequence shown here is derived from an EMBL/GenBank/DDBJ whole genome shotgun (WGS) entry which is preliminary data.</text>
</comment>
<dbReference type="SUPFAM" id="SSF52025">
    <property type="entry name" value="PA domain"/>
    <property type="match status" value="1"/>
</dbReference>
<evidence type="ECO:0000256" key="7">
    <source>
        <dbReference type="ARBA" id="ARBA00022729"/>
    </source>
</evidence>
<evidence type="ECO:0000256" key="2">
    <source>
        <dbReference type="ARBA" id="ARBA00004613"/>
    </source>
</evidence>
<dbReference type="Gene3D" id="1.10.390.10">
    <property type="entry name" value="Neutral Protease Domain 2"/>
    <property type="match status" value="1"/>
</dbReference>
<dbReference type="InterPro" id="IPR001842">
    <property type="entry name" value="Peptidase_M36"/>
</dbReference>
<dbReference type="InterPro" id="IPR011096">
    <property type="entry name" value="FTP_domain"/>
</dbReference>